<evidence type="ECO:0000313" key="3">
    <source>
        <dbReference type="Proteomes" id="UP000327013"/>
    </source>
</evidence>
<protein>
    <submittedName>
        <fullName evidence="2">Uncharacterized protein</fullName>
    </submittedName>
</protein>
<evidence type="ECO:0000313" key="2">
    <source>
        <dbReference type="EMBL" id="KAE8099877.1"/>
    </source>
</evidence>
<keyword evidence="3" id="KW-1185">Reference proteome</keyword>
<sequence length="116" mass="13653">MHFKCILCAPPPNSSKPYHHDPSLLRTTQTQRKKNNSKNKLSIVARSRYTIHAERATDHPMPRHEQHQTLRSCTQIRTIEPRRRRGKLKLCTERQKLPGRWGSVPGLRRFGHEPFQ</sequence>
<feature type="region of interest" description="Disordered" evidence="1">
    <location>
        <begin position="11"/>
        <end position="42"/>
    </location>
</feature>
<dbReference type="AlphaFoldDB" id="A0A5N6RN30"/>
<name>A0A5N6RN30_9ROSI</name>
<feature type="region of interest" description="Disordered" evidence="1">
    <location>
        <begin position="54"/>
        <end position="81"/>
    </location>
</feature>
<dbReference type="Proteomes" id="UP000327013">
    <property type="component" value="Chromosome 7"/>
</dbReference>
<gene>
    <name evidence="2" type="ORF">FH972_017821</name>
</gene>
<reference evidence="2 3" key="1">
    <citation type="submission" date="2019-06" db="EMBL/GenBank/DDBJ databases">
        <title>A chromosomal-level reference genome of Carpinus fangiana (Coryloideae, Betulaceae).</title>
        <authorList>
            <person name="Yang X."/>
            <person name="Wang Z."/>
            <person name="Zhang L."/>
            <person name="Hao G."/>
            <person name="Liu J."/>
            <person name="Yang Y."/>
        </authorList>
    </citation>
    <scope>NUCLEOTIDE SEQUENCE [LARGE SCALE GENOMIC DNA]</scope>
    <source>
        <strain evidence="2">Cfa_2016G</strain>
        <tissue evidence="2">Leaf</tissue>
    </source>
</reference>
<dbReference type="EMBL" id="CM017327">
    <property type="protein sequence ID" value="KAE8099877.1"/>
    <property type="molecule type" value="Genomic_DNA"/>
</dbReference>
<proteinExistence type="predicted"/>
<organism evidence="2 3">
    <name type="scientific">Carpinus fangiana</name>
    <dbReference type="NCBI Taxonomy" id="176857"/>
    <lineage>
        <taxon>Eukaryota</taxon>
        <taxon>Viridiplantae</taxon>
        <taxon>Streptophyta</taxon>
        <taxon>Embryophyta</taxon>
        <taxon>Tracheophyta</taxon>
        <taxon>Spermatophyta</taxon>
        <taxon>Magnoliopsida</taxon>
        <taxon>eudicotyledons</taxon>
        <taxon>Gunneridae</taxon>
        <taxon>Pentapetalae</taxon>
        <taxon>rosids</taxon>
        <taxon>fabids</taxon>
        <taxon>Fagales</taxon>
        <taxon>Betulaceae</taxon>
        <taxon>Carpinus</taxon>
    </lineage>
</organism>
<evidence type="ECO:0000256" key="1">
    <source>
        <dbReference type="SAM" id="MobiDB-lite"/>
    </source>
</evidence>
<accession>A0A5N6RN30</accession>
<feature type="compositionally biased region" description="Basic and acidic residues" evidence="1">
    <location>
        <begin position="54"/>
        <end position="68"/>
    </location>
</feature>